<evidence type="ECO:0000313" key="1">
    <source>
        <dbReference type="EMBL" id="KAK8374170.1"/>
    </source>
</evidence>
<proteinExistence type="predicted"/>
<dbReference type="EMBL" id="JARAKH010000543">
    <property type="protein sequence ID" value="KAK8374170.1"/>
    <property type="molecule type" value="Genomic_DNA"/>
</dbReference>
<comment type="caution">
    <text evidence="1">The sequence shown here is derived from an EMBL/GenBank/DDBJ whole genome shotgun (WGS) entry which is preliminary data.</text>
</comment>
<protein>
    <submittedName>
        <fullName evidence="1">Uncharacterized protein</fullName>
    </submittedName>
</protein>
<name>A0AAW0SFT0_SCYPA</name>
<dbReference type="AlphaFoldDB" id="A0AAW0SFT0"/>
<accession>A0AAW0SFT0</accession>
<keyword evidence="2" id="KW-1185">Reference proteome</keyword>
<dbReference type="Proteomes" id="UP001487740">
    <property type="component" value="Unassembled WGS sequence"/>
</dbReference>
<reference evidence="1 2" key="1">
    <citation type="submission" date="2023-03" db="EMBL/GenBank/DDBJ databases">
        <title>High-quality genome of Scylla paramamosain provides insights in environmental adaptation.</title>
        <authorList>
            <person name="Zhang L."/>
        </authorList>
    </citation>
    <scope>NUCLEOTIDE SEQUENCE [LARGE SCALE GENOMIC DNA]</scope>
    <source>
        <strain evidence="1">LZ_2023a</strain>
        <tissue evidence="1">Muscle</tissue>
    </source>
</reference>
<sequence length="159" mass="18378">MFLSRWLRGSVNDSRTTENFINSSTFLTNNNASKKISINETKNERIRQACWNSGDSGGGGELNTLEYNTDNVDIENDPVFFYRFVAYTLGMLANNDQFFEDLTGIITESFDFNGVDTRNWNDFIEKPFLSVMLGRRAFGIENLCFHQTHGRQQQQQEQF</sequence>
<evidence type="ECO:0000313" key="2">
    <source>
        <dbReference type="Proteomes" id="UP001487740"/>
    </source>
</evidence>
<gene>
    <name evidence="1" type="ORF">O3P69_007885</name>
</gene>
<organism evidence="1 2">
    <name type="scientific">Scylla paramamosain</name>
    <name type="common">Mud crab</name>
    <dbReference type="NCBI Taxonomy" id="85552"/>
    <lineage>
        <taxon>Eukaryota</taxon>
        <taxon>Metazoa</taxon>
        <taxon>Ecdysozoa</taxon>
        <taxon>Arthropoda</taxon>
        <taxon>Crustacea</taxon>
        <taxon>Multicrustacea</taxon>
        <taxon>Malacostraca</taxon>
        <taxon>Eumalacostraca</taxon>
        <taxon>Eucarida</taxon>
        <taxon>Decapoda</taxon>
        <taxon>Pleocyemata</taxon>
        <taxon>Brachyura</taxon>
        <taxon>Eubrachyura</taxon>
        <taxon>Portunoidea</taxon>
        <taxon>Portunidae</taxon>
        <taxon>Portuninae</taxon>
        <taxon>Scylla</taxon>
    </lineage>
</organism>